<protein>
    <recommendedName>
        <fullName evidence="5">5'-nucleotidase, lipoprotein e(P4) family</fullName>
    </recommendedName>
</protein>
<dbReference type="Proteomes" id="UP000233398">
    <property type="component" value="Unassembled WGS sequence"/>
</dbReference>
<dbReference type="SFLD" id="SFLDS00003">
    <property type="entry name" value="Haloacid_Dehalogenase"/>
    <property type="match status" value="1"/>
</dbReference>
<dbReference type="InterPro" id="IPR005519">
    <property type="entry name" value="Acid_phosphat_B-like"/>
</dbReference>
<dbReference type="GO" id="GO:0009279">
    <property type="term" value="C:cell outer membrane"/>
    <property type="evidence" value="ECO:0007669"/>
    <property type="project" value="InterPro"/>
</dbReference>
<dbReference type="InterPro" id="IPR023214">
    <property type="entry name" value="HAD_sf"/>
</dbReference>
<dbReference type="SFLD" id="SFLDG01125">
    <property type="entry name" value="C1.1:_Acid_Phosphatase_Like"/>
    <property type="match status" value="1"/>
</dbReference>
<dbReference type="PIRSF" id="PIRSF019271">
    <property type="entry name" value="Acid_Ptase_C"/>
    <property type="match status" value="1"/>
</dbReference>
<dbReference type="InterPro" id="IPR006423">
    <property type="entry name" value="Lipo_e_P4"/>
</dbReference>
<evidence type="ECO:0000256" key="2">
    <source>
        <dbReference type="SAM" id="SignalP"/>
    </source>
</evidence>
<dbReference type="Pfam" id="PF03767">
    <property type="entry name" value="Acid_phosphat_B"/>
    <property type="match status" value="1"/>
</dbReference>
<dbReference type="InterPro" id="IPR036412">
    <property type="entry name" value="HAD-like_sf"/>
</dbReference>
<dbReference type="Gene3D" id="3.40.50.1000">
    <property type="entry name" value="HAD superfamily/HAD-like"/>
    <property type="match status" value="1"/>
</dbReference>
<proteinExistence type="predicted"/>
<organism evidence="3 4">
    <name type="scientific">Rhodohalobacter barkolensis</name>
    <dbReference type="NCBI Taxonomy" id="2053187"/>
    <lineage>
        <taxon>Bacteria</taxon>
        <taxon>Pseudomonadati</taxon>
        <taxon>Balneolota</taxon>
        <taxon>Balneolia</taxon>
        <taxon>Balneolales</taxon>
        <taxon>Balneolaceae</taxon>
        <taxon>Rhodohalobacter</taxon>
    </lineage>
</organism>
<feature type="signal peptide" evidence="2">
    <location>
        <begin position="1"/>
        <end position="21"/>
    </location>
</feature>
<dbReference type="AlphaFoldDB" id="A0A2N0VES8"/>
<evidence type="ECO:0008006" key="5">
    <source>
        <dbReference type="Google" id="ProtNLM"/>
    </source>
</evidence>
<name>A0A2N0VES8_9BACT</name>
<sequence>MKKSVLPVLFIALFTACQTSNQTVDYSNNTLYSTLWIQTAAEYEALTYQAYNTAETLLPVALEDSSWTASLEQEDPYFDKPPAIILDLDETAIDNSFYEARGILDQTGFDAVTWNNWVREAEAEAIKGAVELTNAANDLGIAVYYITNRDAEVQPYTEQNLVELGFPVEEGSVMSNGGQPDWTSAKVNRRKRVTENFRVLMLFGDDLNDFVPARGISIDERKALAEQYSDHWGVKWFVLPNPNYGSWERALYTGDEQSEEEIQQTRLNLLKDKRN</sequence>
<comment type="caution">
    <text evidence="3">The sequence shown here is derived from an EMBL/GenBank/DDBJ whole genome shotgun (WGS) entry which is preliminary data.</text>
</comment>
<gene>
    <name evidence="3" type="ORF">CWD77_14615</name>
</gene>
<dbReference type="EMBL" id="PISP01000006">
    <property type="protein sequence ID" value="PKD42638.1"/>
    <property type="molecule type" value="Genomic_DNA"/>
</dbReference>
<evidence type="ECO:0000256" key="1">
    <source>
        <dbReference type="ARBA" id="ARBA00022729"/>
    </source>
</evidence>
<dbReference type="SUPFAM" id="SSF56784">
    <property type="entry name" value="HAD-like"/>
    <property type="match status" value="1"/>
</dbReference>
<dbReference type="PANTHER" id="PTHR31284:SF10">
    <property type="entry name" value="ACID PHOSPHATASE-LIKE PROTEIN"/>
    <property type="match status" value="1"/>
</dbReference>
<feature type="chain" id="PRO_5014696573" description="5'-nucleotidase, lipoprotein e(P4) family" evidence="2">
    <location>
        <begin position="22"/>
        <end position="275"/>
    </location>
</feature>
<reference evidence="3 4" key="1">
    <citation type="submission" date="2017-11" db="EMBL/GenBank/DDBJ databases">
        <title>Rhodohalobacter 15182 sp. nov., isolated from a salt lake.</title>
        <authorList>
            <person name="Han S."/>
        </authorList>
    </citation>
    <scope>NUCLEOTIDE SEQUENCE [LARGE SCALE GENOMIC DNA]</scope>
    <source>
        <strain evidence="3 4">15182</strain>
    </source>
</reference>
<evidence type="ECO:0000313" key="3">
    <source>
        <dbReference type="EMBL" id="PKD42638.1"/>
    </source>
</evidence>
<dbReference type="PROSITE" id="PS51257">
    <property type="entry name" value="PROKAR_LIPOPROTEIN"/>
    <property type="match status" value="1"/>
</dbReference>
<evidence type="ECO:0000313" key="4">
    <source>
        <dbReference type="Proteomes" id="UP000233398"/>
    </source>
</evidence>
<accession>A0A2N0VES8</accession>
<keyword evidence="4" id="KW-1185">Reference proteome</keyword>
<dbReference type="OrthoDB" id="395856at2"/>
<keyword evidence="1 2" id="KW-0732">Signal</keyword>
<dbReference type="PANTHER" id="PTHR31284">
    <property type="entry name" value="ACID PHOSPHATASE-LIKE PROTEIN"/>
    <property type="match status" value="1"/>
</dbReference>
<dbReference type="RefSeq" id="WP_101074334.1">
    <property type="nucleotide sequence ID" value="NZ_PISP01000006.1"/>
</dbReference>